<dbReference type="Pfam" id="PF09362">
    <property type="entry name" value="DUF1996"/>
    <property type="match status" value="1"/>
</dbReference>
<dbReference type="Proteomes" id="UP001165366">
    <property type="component" value="Unassembled WGS sequence"/>
</dbReference>
<evidence type="ECO:0000313" key="2">
    <source>
        <dbReference type="EMBL" id="MCG2588853.1"/>
    </source>
</evidence>
<dbReference type="EMBL" id="JAKLWS010000010">
    <property type="protein sequence ID" value="MCG2588853.1"/>
    <property type="molecule type" value="Genomic_DNA"/>
</dbReference>
<reference evidence="2" key="1">
    <citation type="submission" date="2022-01" db="EMBL/GenBank/DDBJ databases">
        <authorList>
            <person name="Wang Y."/>
        </authorList>
    </citation>
    <scope>NUCLEOTIDE SEQUENCE</scope>
    <source>
        <strain evidence="2">WB101</strain>
    </source>
</reference>
<keyword evidence="3" id="KW-1185">Reference proteome</keyword>
<accession>A0ABS9KDD2</accession>
<dbReference type="PANTHER" id="PTHR43662">
    <property type="match status" value="1"/>
</dbReference>
<name>A0ABS9KDD2_9BACT</name>
<evidence type="ECO:0000259" key="1">
    <source>
        <dbReference type="Pfam" id="PF09362"/>
    </source>
</evidence>
<gene>
    <name evidence="2" type="ORF">L6773_09765</name>
</gene>
<protein>
    <submittedName>
        <fullName evidence="2">DUF1996 domain-containing protein</fullName>
    </submittedName>
</protein>
<evidence type="ECO:0000313" key="3">
    <source>
        <dbReference type="Proteomes" id="UP001165366"/>
    </source>
</evidence>
<reference evidence="2" key="2">
    <citation type="submission" date="2024-05" db="EMBL/GenBank/DDBJ databases">
        <title>Rhodohalobacter halophilus gen. nov., sp. nov., a moderately halophilic member of the family Balneolaceae.</title>
        <authorList>
            <person name="Xia J."/>
        </authorList>
    </citation>
    <scope>NUCLEOTIDE SEQUENCE</scope>
    <source>
        <strain evidence="2">WB101</strain>
    </source>
</reference>
<dbReference type="InterPro" id="IPR018535">
    <property type="entry name" value="DUF1996"/>
</dbReference>
<proteinExistence type="predicted"/>
<organism evidence="2 3">
    <name type="scientific">Rhodohalobacter sulfatireducens</name>
    <dbReference type="NCBI Taxonomy" id="2911366"/>
    <lineage>
        <taxon>Bacteria</taxon>
        <taxon>Pseudomonadati</taxon>
        <taxon>Balneolota</taxon>
        <taxon>Balneolia</taxon>
        <taxon>Balneolales</taxon>
        <taxon>Balneolaceae</taxon>
        <taxon>Rhodohalobacter</taxon>
    </lineage>
</organism>
<sequence>MKRLILNRLSFHLAIFSKVFNVAGGKKVFIRSMLICSLAWATAACENRSVHSDGKTSGAPGDGLVYSAEKVGDREDGSGAFRTHCLESHENFDDPLVFPGQPGASHHHVFFGNPNVDAYTTIGSLFEATETTCDGGTLNRSAYWIPALYDANEKRIDYGEPLFYYKTGYHVAAAAIQPPPENLRIIAGNAHATTSQDVSVVKFRCGSWVSEKDWFDPGDPLDHVSILPDCPKDDFLEIRIVFPQCWDGKNLYLPDQSHMAYPSEATPPVVGTGACPQTHPIAIPEISYNFRLYVTEDRGPSNSWRFACETNPGGICAHADWMNGWDPKTMEKIVENCLRPARECLVGLLGDGTRLDPVITD</sequence>
<feature type="domain" description="DUF1996" evidence="1">
    <location>
        <begin position="94"/>
        <end position="325"/>
    </location>
</feature>
<comment type="caution">
    <text evidence="2">The sequence shown here is derived from an EMBL/GenBank/DDBJ whole genome shotgun (WGS) entry which is preliminary data.</text>
</comment>
<dbReference type="PANTHER" id="PTHR43662:SF3">
    <property type="entry name" value="DOMAIN PROTEIN, PUTATIVE (AFU_ORTHOLOGUE AFUA_6G11970)-RELATED"/>
    <property type="match status" value="1"/>
</dbReference>